<gene>
    <name evidence="1" type="ORF">ECANGB1_939</name>
</gene>
<name>A0A1Y1S7Y9_9MICR</name>
<dbReference type="VEuPathDB" id="MicrosporidiaDB:ECANGB1_939"/>
<evidence type="ECO:0000313" key="2">
    <source>
        <dbReference type="Proteomes" id="UP000192639"/>
    </source>
</evidence>
<comment type="caution">
    <text evidence="1">The sequence shown here is derived from an EMBL/GenBank/DDBJ whole genome shotgun (WGS) entry which is preliminary data.</text>
</comment>
<dbReference type="Proteomes" id="UP000192639">
    <property type="component" value="Unassembled WGS sequence"/>
</dbReference>
<dbReference type="EMBL" id="LWDP01000026">
    <property type="protein sequence ID" value="ORD94290.1"/>
    <property type="molecule type" value="Genomic_DNA"/>
</dbReference>
<dbReference type="AlphaFoldDB" id="A0A1Y1S7Y9"/>
<proteinExistence type="predicted"/>
<sequence>MTGYNDKCKCSCNSSSNSECSCCEDACCKECPCVETDVTKIETSLTNKIPSNEIKLTKLDTGFLLQVKHSLSSKSTNSWYESNFSYQKEEHFGRTVDEVTGGFNEEGKYEVRVCFKALEEDKADKEE</sequence>
<organism evidence="1 2">
    <name type="scientific">Enterospora canceri</name>
    <dbReference type="NCBI Taxonomy" id="1081671"/>
    <lineage>
        <taxon>Eukaryota</taxon>
        <taxon>Fungi</taxon>
        <taxon>Fungi incertae sedis</taxon>
        <taxon>Microsporidia</taxon>
        <taxon>Enterocytozoonidae</taxon>
        <taxon>Enterospora</taxon>
    </lineage>
</organism>
<reference evidence="1 2" key="1">
    <citation type="journal article" date="2017" name="Environ. Microbiol.">
        <title>Decay of the glycolytic pathway and adaptation to intranuclear parasitism within Enterocytozoonidae microsporidia.</title>
        <authorList>
            <person name="Wiredu Boakye D."/>
            <person name="Jaroenlak P."/>
            <person name="Prachumwat A."/>
            <person name="Williams T.A."/>
            <person name="Bateman K.S."/>
            <person name="Itsathitphaisarn O."/>
            <person name="Sritunyalucksana K."/>
            <person name="Paszkiewicz K.H."/>
            <person name="Moore K.A."/>
            <person name="Stentiford G.D."/>
            <person name="Williams B.A."/>
        </authorList>
    </citation>
    <scope>NUCLEOTIDE SEQUENCE [LARGE SCALE GENOMIC DNA]</scope>
    <source>
        <strain evidence="1 2">GB1</strain>
    </source>
</reference>
<dbReference type="OrthoDB" id="10454293at2759"/>
<keyword evidence="2" id="KW-1185">Reference proteome</keyword>
<feature type="non-terminal residue" evidence="1">
    <location>
        <position position="127"/>
    </location>
</feature>
<protein>
    <submittedName>
        <fullName evidence="1">Uncharacterized protein</fullName>
    </submittedName>
</protein>
<accession>A0A1Y1S7Y9</accession>
<evidence type="ECO:0000313" key="1">
    <source>
        <dbReference type="EMBL" id="ORD94290.1"/>
    </source>
</evidence>